<evidence type="ECO:0000313" key="2">
    <source>
        <dbReference type="Proteomes" id="UP000552097"/>
    </source>
</evidence>
<keyword evidence="2" id="KW-1185">Reference proteome</keyword>
<sequence length="399" mass="43539">MTDNEAGALARALDRHQVDATAMANALVELDGHPGHRLFSSTLSSGITAERWAVAEVIFAGLWRDFDTYRAVLDAAERVRGRRSKLGPAEVAELRQLLVEPSVEVSRRAVPLPERGLTGAAEQIESITLAALAARMNDAYRQVSELAVRCDELNSTTLKTLAPLLEQARRLAEDDAALELEPAPVVLRVREIEQLAGNDPLALADRSLDDTLARLRAELAEERARVDRMLVLRERWEQVRAELVDATAALADLRVATADDYAAAAERVVGDLPALPVDRAPRLQAAVARLDDLSWAKRDAGAIDVRRDLAAADAELRAARQLATGLLERREELRGRFGAYQARAVRLGLAEEGAVMAVAERIKATLWRRPSDLAAATRDLADFRRLLVEPGTDTGGRSA</sequence>
<organism evidence="1 2">
    <name type="scientific">Saccharothrix ecbatanensis</name>
    <dbReference type="NCBI Taxonomy" id="1105145"/>
    <lineage>
        <taxon>Bacteria</taxon>
        <taxon>Bacillati</taxon>
        <taxon>Actinomycetota</taxon>
        <taxon>Actinomycetes</taxon>
        <taxon>Pseudonocardiales</taxon>
        <taxon>Pseudonocardiaceae</taxon>
        <taxon>Saccharothrix</taxon>
    </lineage>
</organism>
<dbReference type="AlphaFoldDB" id="A0A7W9M4Y4"/>
<evidence type="ECO:0000313" key="1">
    <source>
        <dbReference type="EMBL" id="MBB5807523.1"/>
    </source>
</evidence>
<dbReference type="Proteomes" id="UP000552097">
    <property type="component" value="Unassembled WGS sequence"/>
</dbReference>
<name>A0A7W9M4Y4_9PSEU</name>
<accession>A0A7W9M4Y4</accession>
<gene>
    <name evidence="1" type="ORF">F4560_007291</name>
</gene>
<dbReference type="RefSeq" id="WP_184927575.1">
    <property type="nucleotide sequence ID" value="NZ_JACHMO010000001.1"/>
</dbReference>
<protein>
    <submittedName>
        <fullName evidence="1">Uncharacterized protein</fullName>
    </submittedName>
</protein>
<comment type="caution">
    <text evidence="1">The sequence shown here is derived from an EMBL/GenBank/DDBJ whole genome shotgun (WGS) entry which is preliminary data.</text>
</comment>
<dbReference type="EMBL" id="JACHMO010000001">
    <property type="protein sequence ID" value="MBB5807523.1"/>
    <property type="molecule type" value="Genomic_DNA"/>
</dbReference>
<reference evidence="1 2" key="1">
    <citation type="submission" date="2020-08" db="EMBL/GenBank/DDBJ databases">
        <title>Sequencing the genomes of 1000 actinobacteria strains.</title>
        <authorList>
            <person name="Klenk H.-P."/>
        </authorList>
    </citation>
    <scope>NUCLEOTIDE SEQUENCE [LARGE SCALE GENOMIC DNA]</scope>
    <source>
        <strain evidence="1 2">DSM 45486</strain>
    </source>
</reference>
<proteinExistence type="predicted"/>